<proteinExistence type="inferred from homology"/>
<feature type="binding site" evidence="8">
    <location>
        <begin position="9"/>
        <end position="17"/>
    </location>
    <ligand>
        <name>ATP</name>
        <dbReference type="ChEBI" id="CHEBI:30616"/>
    </ligand>
</feature>
<comment type="subcellular location">
    <subcellularLocation>
        <location evidence="8">Cytoplasm</location>
    </subcellularLocation>
</comment>
<dbReference type="PANTHER" id="PTHR21299">
    <property type="entry name" value="CYTIDYLATE KINASE/PANTOATE-BETA-ALANINE LIGASE"/>
    <property type="match status" value="1"/>
</dbReference>
<dbReference type="GO" id="GO:0015949">
    <property type="term" value="P:nucleobase-containing small molecule interconversion"/>
    <property type="evidence" value="ECO:0007669"/>
    <property type="project" value="TreeGrafter"/>
</dbReference>
<name>A0A174QH95_9FIRM</name>
<evidence type="ECO:0000256" key="7">
    <source>
        <dbReference type="ARBA" id="ARBA00048478"/>
    </source>
</evidence>
<dbReference type="Proteomes" id="UP000095762">
    <property type="component" value="Unassembled WGS sequence"/>
</dbReference>
<dbReference type="GO" id="GO:0036431">
    <property type="term" value="F:dCMP kinase activity"/>
    <property type="evidence" value="ECO:0007669"/>
    <property type="project" value="InterPro"/>
</dbReference>
<dbReference type="GO" id="GO:0006220">
    <property type="term" value="P:pyrimidine nucleotide metabolic process"/>
    <property type="evidence" value="ECO:0007669"/>
    <property type="project" value="UniProtKB-UniRule"/>
</dbReference>
<dbReference type="GO" id="GO:0005524">
    <property type="term" value="F:ATP binding"/>
    <property type="evidence" value="ECO:0007669"/>
    <property type="project" value="UniProtKB-UniRule"/>
</dbReference>
<dbReference type="InterPro" id="IPR011994">
    <property type="entry name" value="Cytidylate_kinase_dom"/>
</dbReference>
<evidence type="ECO:0000256" key="8">
    <source>
        <dbReference type="HAMAP-Rule" id="MF_00238"/>
    </source>
</evidence>
<dbReference type="InterPro" id="IPR027417">
    <property type="entry name" value="P-loop_NTPase"/>
</dbReference>
<gene>
    <name evidence="8 10" type="primary">cmk</name>
    <name evidence="10" type="ORF">ERS852569_00488</name>
</gene>
<protein>
    <recommendedName>
        <fullName evidence="8">Cytidylate kinase</fullName>
        <shortName evidence="8">CK</shortName>
        <ecNumber evidence="8">2.7.4.25</ecNumber>
    </recommendedName>
    <alternativeName>
        <fullName evidence="8">Cytidine monophosphate kinase</fullName>
        <shortName evidence="8">CMP kinase</shortName>
    </alternativeName>
</protein>
<dbReference type="GO" id="GO:0036430">
    <property type="term" value="F:CMP kinase activity"/>
    <property type="evidence" value="ECO:0007669"/>
    <property type="project" value="RHEA"/>
</dbReference>
<evidence type="ECO:0000259" key="9">
    <source>
        <dbReference type="Pfam" id="PF02224"/>
    </source>
</evidence>
<evidence type="ECO:0000256" key="4">
    <source>
        <dbReference type="ARBA" id="ARBA00022777"/>
    </source>
</evidence>
<sequence length="223" mass="24547">MGCNIAIDGPAGAGKSTIAKKVAKELSFIYVDTGAMYRAMALYLLNHGVNGENQEEIEAVCSGADISIEYKNGEQIVILNGENVNAMIRTEQVGNMASKSSANPKVRAHLLKLQRTLAEKNDVVMDGRDIGTTILPNAEVKIYLTASADTRAKRRALEYEQKGEAFDLDQIRKDIIERDERDMNREISPLKQADDAVLVDSSEMGIDQVVDAILDVYNKKVQK</sequence>
<evidence type="ECO:0000256" key="5">
    <source>
        <dbReference type="ARBA" id="ARBA00022840"/>
    </source>
</evidence>
<dbReference type="AlphaFoldDB" id="A0A174QH95"/>
<keyword evidence="8" id="KW-0963">Cytoplasm</keyword>
<feature type="domain" description="Cytidylate kinase" evidence="9">
    <location>
        <begin position="5"/>
        <end position="218"/>
    </location>
</feature>
<dbReference type="HAMAP" id="MF_00238">
    <property type="entry name" value="Cytidyl_kinase_type1"/>
    <property type="match status" value="1"/>
</dbReference>
<dbReference type="GO" id="GO:0005829">
    <property type="term" value="C:cytosol"/>
    <property type="evidence" value="ECO:0007669"/>
    <property type="project" value="TreeGrafter"/>
</dbReference>
<comment type="similarity">
    <text evidence="1 8">Belongs to the cytidylate kinase family. Type 1 subfamily.</text>
</comment>
<keyword evidence="2 8" id="KW-0808">Transferase</keyword>
<dbReference type="Gene3D" id="3.40.50.300">
    <property type="entry name" value="P-loop containing nucleotide triphosphate hydrolases"/>
    <property type="match status" value="1"/>
</dbReference>
<dbReference type="NCBIfam" id="TIGR00017">
    <property type="entry name" value="cmk"/>
    <property type="match status" value="1"/>
</dbReference>
<dbReference type="SUPFAM" id="SSF52540">
    <property type="entry name" value="P-loop containing nucleoside triphosphate hydrolases"/>
    <property type="match status" value="1"/>
</dbReference>
<evidence type="ECO:0000313" key="10">
    <source>
        <dbReference type="EMBL" id="CUP70967.1"/>
    </source>
</evidence>
<evidence type="ECO:0000313" key="11">
    <source>
        <dbReference type="Proteomes" id="UP000095762"/>
    </source>
</evidence>
<reference evidence="10 11" key="1">
    <citation type="submission" date="2015-09" db="EMBL/GenBank/DDBJ databases">
        <authorList>
            <consortium name="Pathogen Informatics"/>
        </authorList>
    </citation>
    <scope>NUCLEOTIDE SEQUENCE [LARGE SCALE GENOMIC DNA]</scope>
    <source>
        <strain evidence="10 11">2789STDY5834957</strain>
    </source>
</reference>
<dbReference type="EC" id="2.7.4.25" evidence="8"/>
<dbReference type="PANTHER" id="PTHR21299:SF2">
    <property type="entry name" value="CYTIDYLATE KINASE"/>
    <property type="match status" value="1"/>
</dbReference>
<dbReference type="InterPro" id="IPR003136">
    <property type="entry name" value="Cytidylate_kin"/>
</dbReference>
<dbReference type="EMBL" id="CZBP01000003">
    <property type="protein sequence ID" value="CUP70967.1"/>
    <property type="molecule type" value="Genomic_DNA"/>
</dbReference>
<comment type="catalytic activity">
    <reaction evidence="7 8">
        <text>CMP + ATP = CDP + ADP</text>
        <dbReference type="Rhea" id="RHEA:11600"/>
        <dbReference type="ChEBI" id="CHEBI:30616"/>
        <dbReference type="ChEBI" id="CHEBI:58069"/>
        <dbReference type="ChEBI" id="CHEBI:60377"/>
        <dbReference type="ChEBI" id="CHEBI:456216"/>
        <dbReference type="EC" id="2.7.4.25"/>
    </reaction>
</comment>
<dbReference type="CDD" id="cd02020">
    <property type="entry name" value="CMPK"/>
    <property type="match status" value="1"/>
</dbReference>
<keyword evidence="3 8" id="KW-0547">Nucleotide-binding</keyword>
<accession>A0A174QH95</accession>
<evidence type="ECO:0000256" key="3">
    <source>
        <dbReference type="ARBA" id="ARBA00022741"/>
    </source>
</evidence>
<organism evidence="10 11">
    <name type="scientific">Blautia obeum</name>
    <dbReference type="NCBI Taxonomy" id="40520"/>
    <lineage>
        <taxon>Bacteria</taxon>
        <taxon>Bacillati</taxon>
        <taxon>Bacillota</taxon>
        <taxon>Clostridia</taxon>
        <taxon>Lachnospirales</taxon>
        <taxon>Lachnospiraceae</taxon>
        <taxon>Blautia</taxon>
    </lineage>
</organism>
<dbReference type="Pfam" id="PF02224">
    <property type="entry name" value="Cytidylate_kin"/>
    <property type="match status" value="1"/>
</dbReference>
<evidence type="ECO:0000256" key="1">
    <source>
        <dbReference type="ARBA" id="ARBA00009427"/>
    </source>
</evidence>
<keyword evidence="4 8" id="KW-0418">Kinase</keyword>
<comment type="catalytic activity">
    <reaction evidence="6 8">
        <text>dCMP + ATP = dCDP + ADP</text>
        <dbReference type="Rhea" id="RHEA:25094"/>
        <dbReference type="ChEBI" id="CHEBI:30616"/>
        <dbReference type="ChEBI" id="CHEBI:57566"/>
        <dbReference type="ChEBI" id="CHEBI:58593"/>
        <dbReference type="ChEBI" id="CHEBI:456216"/>
        <dbReference type="EC" id="2.7.4.25"/>
    </reaction>
</comment>
<evidence type="ECO:0000256" key="6">
    <source>
        <dbReference type="ARBA" id="ARBA00047615"/>
    </source>
</evidence>
<evidence type="ECO:0000256" key="2">
    <source>
        <dbReference type="ARBA" id="ARBA00022679"/>
    </source>
</evidence>
<keyword evidence="5 8" id="KW-0067">ATP-binding</keyword>
<dbReference type="RefSeq" id="WP_055059401.1">
    <property type="nucleotide sequence ID" value="NZ_CZBP01000003.1"/>
</dbReference>